<dbReference type="EMBL" id="QKZK01000069">
    <property type="protein sequence ID" value="PZX09826.1"/>
    <property type="molecule type" value="Genomic_DNA"/>
</dbReference>
<evidence type="ECO:0000256" key="2">
    <source>
        <dbReference type="SAM" id="SignalP"/>
    </source>
</evidence>
<gene>
    <name evidence="3" type="ORF">LX69_03505</name>
</gene>
<dbReference type="OrthoDB" id="6116667at2"/>
<sequence length="736" mass="73781">MKKSKYYLLMVCLLAFGVIGACSKKDDVTEEETEAVDDSSDDSGDDDETSTPVAGTADNGLTHEAESDYVWDVSSMVEIELKGSSIGVTSEAVTVDGSVATIAKAGNYRVTGTLSDGQLVVNTDEEGVVRIVLNGVTMASSTSAPIFVKKAKKVIVVLGDGTQNSLTDGASYVFASADESEPDAALFSKSNLTICGNGALTVTGNYRDGIASKDGLILKAANVTVTAADDGIRGKDYLVVASGEVTVTAHGDGLKSPNDQDASLGFVDVQGGVLKVTSGKDAIDCEGNFTISGGEVTIDAGSATATTSAAKGIKAARLMSFKGGSVTVTLPGHVYLEASGSGYDPAYATGIKGGVDVSIDGSSIKITGTGKGGKGISAAGNLVIHSGSVEISESGAGATYKNSTGTTDAYSAACVTAKGDVGLLGGTLVLTASGSGGKGVNAGGKLTIGQSGNGPDLTVTTTGAKFVVSGSDYSHPKALKSDGEMTVNGGTMRVSSTDDGMSSATSITMNDGQVTIVKSVEGIESKIITMNGGNVSVVASNDGVNATMGTVSGGTESNDGSCFYMKGGYMTLNVASGDALDSNGNVQVSGGTLVMHGPASQPEEALDFNGTFTLTGGFVIASSPTSGMHGAKTPGGSTSQYNVTLTASSGVSAGNIFRVQDASGTDVVTFEPARTASVFFLTSPVLQRNVSYSVYTGGSCTGTLKDGLYSGGTYSGGTSKKTFSLSTSAYNTAVSF</sequence>
<keyword evidence="2" id="KW-0732">Signal</keyword>
<reference evidence="3 4" key="1">
    <citation type="submission" date="2018-06" db="EMBL/GenBank/DDBJ databases">
        <title>Genomic Encyclopedia of Archaeal and Bacterial Type Strains, Phase II (KMG-II): from individual species to whole genera.</title>
        <authorList>
            <person name="Goeker M."/>
        </authorList>
    </citation>
    <scope>NUCLEOTIDE SEQUENCE [LARGE SCALE GENOMIC DNA]</scope>
    <source>
        <strain evidence="3 4">DSM 6779</strain>
    </source>
</reference>
<dbReference type="Pfam" id="PF14262">
    <property type="entry name" value="Cthe_2159"/>
    <property type="match status" value="2"/>
</dbReference>
<dbReference type="RefSeq" id="WP_111447263.1">
    <property type="nucleotide sequence ID" value="NZ_QKZK01000069.1"/>
</dbReference>
<proteinExistence type="predicted"/>
<organism evidence="3 4">
    <name type="scientific">Breznakibacter xylanolyticus</name>
    <dbReference type="NCBI Taxonomy" id="990"/>
    <lineage>
        <taxon>Bacteria</taxon>
        <taxon>Pseudomonadati</taxon>
        <taxon>Bacteroidota</taxon>
        <taxon>Bacteroidia</taxon>
        <taxon>Marinilabiliales</taxon>
        <taxon>Marinilabiliaceae</taxon>
        <taxon>Breznakibacter</taxon>
    </lineage>
</organism>
<comment type="caution">
    <text evidence="3">The sequence shown here is derived from an EMBL/GenBank/DDBJ whole genome shotgun (WGS) entry which is preliminary data.</text>
</comment>
<dbReference type="Proteomes" id="UP000249239">
    <property type="component" value="Unassembled WGS sequence"/>
</dbReference>
<feature type="chain" id="PRO_5016154677" evidence="2">
    <location>
        <begin position="22"/>
        <end position="736"/>
    </location>
</feature>
<evidence type="ECO:0000313" key="4">
    <source>
        <dbReference type="Proteomes" id="UP000249239"/>
    </source>
</evidence>
<protein>
    <submittedName>
        <fullName evidence="3">Uncharacterized protein DUF4353</fullName>
    </submittedName>
</protein>
<evidence type="ECO:0000313" key="3">
    <source>
        <dbReference type="EMBL" id="PZX09826.1"/>
    </source>
</evidence>
<dbReference type="InterPro" id="IPR025584">
    <property type="entry name" value="Cthe_2159"/>
</dbReference>
<keyword evidence="4" id="KW-1185">Reference proteome</keyword>
<evidence type="ECO:0000256" key="1">
    <source>
        <dbReference type="SAM" id="MobiDB-lite"/>
    </source>
</evidence>
<name>A0A2W7NA22_9BACT</name>
<dbReference type="AlphaFoldDB" id="A0A2W7NA22"/>
<dbReference type="PROSITE" id="PS51257">
    <property type="entry name" value="PROKAR_LIPOPROTEIN"/>
    <property type="match status" value="1"/>
</dbReference>
<feature type="compositionally biased region" description="Acidic residues" evidence="1">
    <location>
        <begin position="28"/>
        <end position="49"/>
    </location>
</feature>
<feature type="signal peptide" evidence="2">
    <location>
        <begin position="1"/>
        <end position="21"/>
    </location>
</feature>
<accession>A0A2W7NA22</accession>
<feature type="region of interest" description="Disordered" evidence="1">
    <location>
        <begin position="27"/>
        <end position="59"/>
    </location>
</feature>